<dbReference type="Gene3D" id="2.60.120.260">
    <property type="entry name" value="Galactose-binding domain-like"/>
    <property type="match status" value="1"/>
</dbReference>
<name>A0ABY5PMP1_9ACTN</name>
<evidence type="ECO:0000313" key="3">
    <source>
        <dbReference type="Proteomes" id="UP001058860"/>
    </source>
</evidence>
<evidence type="ECO:0000259" key="1">
    <source>
        <dbReference type="Pfam" id="PF08530"/>
    </source>
</evidence>
<sequence length="121" mass="12958">MLAGDIELTLRARFSAGDANLHGVLLERRADGSVRRVNDGWLRVSHRESSVTPARVRPGEDVTLKLEIWPVHRRVPAGAQLVLRISGGSSTHGIPQPRPVRTDIATGAGGSSLRLTLRGGA</sequence>
<gene>
    <name evidence="2" type="ORF">LRS13_09960</name>
</gene>
<dbReference type="RefSeq" id="WP_353866261.1">
    <property type="nucleotide sequence ID" value="NZ_CP088295.1"/>
</dbReference>
<protein>
    <recommendedName>
        <fullName evidence="1">Xaa-Pro dipeptidyl-peptidase C-terminal domain-containing protein</fullName>
    </recommendedName>
</protein>
<accession>A0ABY5PMP1</accession>
<proteinExistence type="predicted"/>
<keyword evidence="3" id="KW-1185">Reference proteome</keyword>
<dbReference type="InterPro" id="IPR008979">
    <property type="entry name" value="Galactose-bd-like_sf"/>
</dbReference>
<dbReference type="InterPro" id="IPR013736">
    <property type="entry name" value="Xaa-Pro_dipept_C"/>
</dbReference>
<evidence type="ECO:0000313" key="2">
    <source>
        <dbReference type="EMBL" id="UUY05820.1"/>
    </source>
</evidence>
<reference evidence="3" key="1">
    <citation type="submission" date="2021-11" db="EMBL/GenBank/DDBJ databases">
        <title>Cultivation dependent microbiological survey of springs from the worlds oldest radium mine currently devoted to the extraction of radon-saturated water.</title>
        <authorList>
            <person name="Kapinusova G."/>
            <person name="Smrhova T."/>
            <person name="Strejcek M."/>
            <person name="Suman J."/>
            <person name="Jani K."/>
            <person name="Pajer P."/>
            <person name="Uhlik O."/>
        </authorList>
    </citation>
    <scope>NUCLEOTIDE SEQUENCE [LARGE SCALE GENOMIC DNA]</scope>
    <source>
        <strain evidence="3">J379</strain>
    </source>
</reference>
<dbReference type="EMBL" id="CP088295">
    <property type="protein sequence ID" value="UUY05820.1"/>
    <property type="molecule type" value="Genomic_DNA"/>
</dbReference>
<dbReference type="Proteomes" id="UP001058860">
    <property type="component" value="Chromosome"/>
</dbReference>
<dbReference type="Pfam" id="PF08530">
    <property type="entry name" value="PepX_C"/>
    <property type="match status" value="1"/>
</dbReference>
<organism evidence="2 3">
    <name type="scientific">Svornostia abyssi</name>
    <dbReference type="NCBI Taxonomy" id="2898438"/>
    <lineage>
        <taxon>Bacteria</taxon>
        <taxon>Bacillati</taxon>
        <taxon>Actinomycetota</taxon>
        <taxon>Thermoleophilia</taxon>
        <taxon>Solirubrobacterales</taxon>
        <taxon>Baekduiaceae</taxon>
        <taxon>Svornostia</taxon>
    </lineage>
</organism>
<feature type="domain" description="Xaa-Pro dipeptidyl-peptidase C-terminal" evidence="1">
    <location>
        <begin position="2"/>
        <end position="104"/>
    </location>
</feature>
<dbReference type="SUPFAM" id="SSF49785">
    <property type="entry name" value="Galactose-binding domain-like"/>
    <property type="match status" value="1"/>
</dbReference>